<accession>A0A8T1V4W0</accession>
<keyword evidence="2" id="KW-1185">Reference proteome</keyword>
<sequence>MDPAATVQERVENMIVSIDVLCEDLMEHISDLESALDCRMILHVLHELGDIVWYQETRDFQDMVILDPKIALDLVREVINHYYQGKVCEAYDALRRDGTMQHSLLMTFSLWEALSNVDSEMVSRFKR</sequence>
<dbReference type="Proteomes" id="UP000693981">
    <property type="component" value="Unassembled WGS sequence"/>
</dbReference>
<proteinExistence type="predicted"/>
<name>A0A8T1V4W0_9STRA</name>
<evidence type="ECO:0000313" key="2">
    <source>
        <dbReference type="Proteomes" id="UP000693981"/>
    </source>
</evidence>
<gene>
    <name evidence="1" type="ORF">PHYBOEH_002650</name>
</gene>
<dbReference type="OrthoDB" id="93327at2759"/>
<protein>
    <submittedName>
        <fullName evidence="1">Uncharacterized protein</fullName>
    </submittedName>
</protein>
<feature type="non-terminal residue" evidence="1">
    <location>
        <position position="127"/>
    </location>
</feature>
<evidence type="ECO:0000313" key="1">
    <source>
        <dbReference type="EMBL" id="KAG7375393.1"/>
    </source>
</evidence>
<dbReference type="EMBL" id="JAGDFL010001680">
    <property type="protein sequence ID" value="KAG7375393.1"/>
    <property type="molecule type" value="Genomic_DNA"/>
</dbReference>
<organism evidence="1 2">
    <name type="scientific">Phytophthora boehmeriae</name>
    <dbReference type="NCBI Taxonomy" id="109152"/>
    <lineage>
        <taxon>Eukaryota</taxon>
        <taxon>Sar</taxon>
        <taxon>Stramenopiles</taxon>
        <taxon>Oomycota</taxon>
        <taxon>Peronosporomycetes</taxon>
        <taxon>Peronosporales</taxon>
        <taxon>Peronosporaceae</taxon>
        <taxon>Phytophthora</taxon>
    </lineage>
</organism>
<comment type="caution">
    <text evidence="1">The sequence shown here is derived from an EMBL/GenBank/DDBJ whole genome shotgun (WGS) entry which is preliminary data.</text>
</comment>
<dbReference type="AlphaFoldDB" id="A0A8T1V4W0"/>
<reference evidence="1" key="1">
    <citation type="submission" date="2021-02" db="EMBL/GenBank/DDBJ databases">
        <authorList>
            <person name="Palmer J.M."/>
        </authorList>
    </citation>
    <scope>NUCLEOTIDE SEQUENCE</scope>
    <source>
        <strain evidence="1">SCRP23</strain>
    </source>
</reference>